<protein>
    <submittedName>
        <fullName evidence="1">Uncharacterized protein</fullName>
    </submittedName>
</protein>
<dbReference type="EMBL" id="JABSTU010006123">
    <property type="protein sequence ID" value="KAH7934631.1"/>
    <property type="molecule type" value="Genomic_DNA"/>
</dbReference>
<sequence length="153" mass="17349">MQKKDRADRALYTLTHDTFGARRAALLDACVFQRIRRPYVTKAANDKVKEDKCWKVRPWLSSLRSNMVVLPQEKKSAVDKILIPFCGRCYIRQYMPNKPKSKWGLNFGHVPGNQVCAMILMSTSAATKVFMAARVTTSLGWELLSCSSCVPAY</sequence>
<dbReference type="VEuPathDB" id="VectorBase:LOC119176902"/>
<organism evidence="1 2">
    <name type="scientific">Rhipicephalus microplus</name>
    <name type="common">Cattle tick</name>
    <name type="synonym">Boophilus microplus</name>
    <dbReference type="NCBI Taxonomy" id="6941"/>
    <lineage>
        <taxon>Eukaryota</taxon>
        <taxon>Metazoa</taxon>
        <taxon>Ecdysozoa</taxon>
        <taxon>Arthropoda</taxon>
        <taxon>Chelicerata</taxon>
        <taxon>Arachnida</taxon>
        <taxon>Acari</taxon>
        <taxon>Parasitiformes</taxon>
        <taxon>Ixodida</taxon>
        <taxon>Ixodoidea</taxon>
        <taxon>Ixodidae</taxon>
        <taxon>Rhipicephalinae</taxon>
        <taxon>Rhipicephalus</taxon>
        <taxon>Boophilus</taxon>
    </lineage>
</organism>
<proteinExistence type="predicted"/>
<evidence type="ECO:0000313" key="1">
    <source>
        <dbReference type="EMBL" id="KAH7934631.1"/>
    </source>
</evidence>
<keyword evidence="2" id="KW-1185">Reference proteome</keyword>
<reference evidence="1" key="1">
    <citation type="journal article" date="2020" name="Cell">
        <title>Large-Scale Comparative Analyses of Tick Genomes Elucidate Their Genetic Diversity and Vector Capacities.</title>
        <authorList>
            <consortium name="Tick Genome and Microbiome Consortium (TIGMIC)"/>
            <person name="Jia N."/>
            <person name="Wang J."/>
            <person name="Shi W."/>
            <person name="Du L."/>
            <person name="Sun Y."/>
            <person name="Zhan W."/>
            <person name="Jiang J.F."/>
            <person name="Wang Q."/>
            <person name="Zhang B."/>
            <person name="Ji P."/>
            <person name="Bell-Sakyi L."/>
            <person name="Cui X.M."/>
            <person name="Yuan T.T."/>
            <person name="Jiang B.G."/>
            <person name="Yang W.F."/>
            <person name="Lam T.T."/>
            <person name="Chang Q.C."/>
            <person name="Ding S.J."/>
            <person name="Wang X.J."/>
            <person name="Zhu J.G."/>
            <person name="Ruan X.D."/>
            <person name="Zhao L."/>
            <person name="Wei J.T."/>
            <person name="Ye R.Z."/>
            <person name="Que T.C."/>
            <person name="Du C.H."/>
            <person name="Zhou Y.H."/>
            <person name="Cheng J.X."/>
            <person name="Dai P.F."/>
            <person name="Guo W.B."/>
            <person name="Han X.H."/>
            <person name="Huang E.J."/>
            <person name="Li L.F."/>
            <person name="Wei W."/>
            <person name="Gao Y.C."/>
            <person name="Liu J.Z."/>
            <person name="Shao H.Z."/>
            <person name="Wang X."/>
            <person name="Wang C.C."/>
            <person name="Yang T.C."/>
            <person name="Huo Q.B."/>
            <person name="Li W."/>
            <person name="Chen H.Y."/>
            <person name="Chen S.E."/>
            <person name="Zhou L.G."/>
            <person name="Ni X.B."/>
            <person name="Tian J.H."/>
            <person name="Sheng Y."/>
            <person name="Liu T."/>
            <person name="Pan Y.S."/>
            <person name="Xia L.Y."/>
            <person name="Li J."/>
            <person name="Zhao F."/>
            <person name="Cao W.C."/>
        </authorList>
    </citation>
    <scope>NUCLEOTIDE SEQUENCE</scope>
    <source>
        <strain evidence="1">Rmic-2018</strain>
    </source>
</reference>
<dbReference type="AlphaFoldDB" id="A0A9J6CVD4"/>
<dbReference type="Proteomes" id="UP000821866">
    <property type="component" value="Unassembled WGS sequence"/>
</dbReference>
<name>A0A9J6CVD4_RHIMP</name>
<gene>
    <name evidence="1" type="ORF">HPB51_029003</name>
</gene>
<reference evidence="1" key="2">
    <citation type="submission" date="2021-09" db="EMBL/GenBank/DDBJ databases">
        <authorList>
            <person name="Jia N."/>
            <person name="Wang J."/>
            <person name="Shi W."/>
            <person name="Du L."/>
            <person name="Sun Y."/>
            <person name="Zhan W."/>
            <person name="Jiang J."/>
            <person name="Wang Q."/>
            <person name="Zhang B."/>
            <person name="Ji P."/>
            <person name="Sakyi L.B."/>
            <person name="Cui X."/>
            <person name="Yuan T."/>
            <person name="Jiang B."/>
            <person name="Yang W."/>
            <person name="Lam T.T.-Y."/>
            <person name="Chang Q."/>
            <person name="Ding S."/>
            <person name="Wang X."/>
            <person name="Zhu J."/>
            <person name="Ruan X."/>
            <person name="Zhao L."/>
            <person name="Wei J."/>
            <person name="Que T."/>
            <person name="Du C."/>
            <person name="Cheng J."/>
            <person name="Dai P."/>
            <person name="Han X."/>
            <person name="Huang E."/>
            <person name="Gao Y."/>
            <person name="Liu J."/>
            <person name="Shao H."/>
            <person name="Ye R."/>
            <person name="Li L."/>
            <person name="Wei W."/>
            <person name="Wang X."/>
            <person name="Wang C."/>
            <person name="Huo Q."/>
            <person name="Li W."/>
            <person name="Guo W."/>
            <person name="Chen H."/>
            <person name="Chen S."/>
            <person name="Zhou L."/>
            <person name="Zhou L."/>
            <person name="Ni X."/>
            <person name="Tian J."/>
            <person name="Zhou Y."/>
            <person name="Sheng Y."/>
            <person name="Liu T."/>
            <person name="Pan Y."/>
            <person name="Xia L."/>
            <person name="Li J."/>
            <person name="Zhao F."/>
            <person name="Cao W."/>
        </authorList>
    </citation>
    <scope>NUCLEOTIDE SEQUENCE</scope>
    <source>
        <strain evidence="1">Rmic-2018</strain>
        <tissue evidence="1">Larvae</tissue>
    </source>
</reference>
<evidence type="ECO:0000313" key="2">
    <source>
        <dbReference type="Proteomes" id="UP000821866"/>
    </source>
</evidence>
<accession>A0A9J6CVD4</accession>
<comment type="caution">
    <text evidence="1">The sequence shown here is derived from an EMBL/GenBank/DDBJ whole genome shotgun (WGS) entry which is preliminary data.</text>
</comment>